<name>A0A397UG80_9GLOM</name>
<evidence type="ECO:0000313" key="7">
    <source>
        <dbReference type="Proteomes" id="UP000266673"/>
    </source>
</evidence>
<evidence type="ECO:0000313" key="6">
    <source>
        <dbReference type="EMBL" id="RIB08218.1"/>
    </source>
</evidence>
<keyword evidence="7" id="KW-1185">Reference proteome</keyword>
<dbReference type="EC" id="2.3.1.39" evidence="1"/>
<feature type="domain" description="Malonyl-CoA:ACP transacylase (MAT)" evidence="5">
    <location>
        <begin position="41"/>
        <end position="218"/>
    </location>
</feature>
<dbReference type="SMART" id="SM00827">
    <property type="entry name" value="PKS_AT"/>
    <property type="match status" value="1"/>
</dbReference>
<dbReference type="AlphaFoldDB" id="A0A397UG80"/>
<dbReference type="GO" id="GO:0004314">
    <property type="term" value="F:[acyl-carrier-protein] S-malonyltransferase activity"/>
    <property type="evidence" value="ECO:0007669"/>
    <property type="project" value="UniProtKB-EC"/>
</dbReference>
<comment type="catalytic activity">
    <reaction evidence="4">
        <text>holo-[ACP] + malonyl-CoA = malonyl-[ACP] + CoA</text>
        <dbReference type="Rhea" id="RHEA:41792"/>
        <dbReference type="Rhea" id="RHEA-COMP:9623"/>
        <dbReference type="Rhea" id="RHEA-COMP:9685"/>
        <dbReference type="ChEBI" id="CHEBI:57287"/>
        <dbReference type="ChEBI" id="CHEBI:57384"/>
        <dbReference type="ChEBI" id="CHEBI:64479"/>
        <dbReference type="ChEBI" id="CHEBI:78449"/>
        <dbReference type="EC" id="2.3.1.39"/>
    </reaction>
</comment>
<evidence type="ECO:0000256" key="3">
    <source>
        <dbReference type="ARBA" id="ARBA00023315"/>
    </source>
</evidence>
<dbReference type="InterPro" id="IPR016035">
    <property type="entry name" value="Acyl_Trfase/lysoPLipase"/>
</dbReference>
<evidence type="ECO:0000256" key="2">
    <source>
        <dbReference type="ARBA" id="ARBA00022679"/>
    </source>
</evidence>
<evidence type="ECO:0000256" key="1">
    <source>
        <dbReference type="ARBA" id="ARBA00013258"/>
    </source>
</evidence>
<dbReference type="Gene3D" id="3.40.366.10">
    <property type="entry name" value="Malonyl-Coenzyme A Acyl Carrier Protein, domain 2"/>
    <property type="match status" value="1"/>
</dbReference>
<dbReference type="STRING" id="44941.A0A397UG80"/>
<dbReference type="EMBL" id="QKWP01001536">
    <property type="protein sequence ID" value="RIB08218.1"/>
    <property type="molecule type" value="Genomic_DNA"/>
</dbReference>
<sequence>MFTFAFFRTHSRSLNFSSFQVAQIRTAISRSGFEKTQCAILFPGQGAQYIGMGKDLYSNYPLARQVFEEADDALGSSLTKLVFEGHQKDLTQTQNAQPAILTTSIATLRVLESEYGFDVSSACTYALGHSLGEYTALVATQSLSLRDAVKLVRLRGEAMADTVSQLGVRTAMAALIVREENLDKLETSIDEICSTLPEGELVELANINSVCLIIVVKY</sequence>
<dbReference type="PANTHER" id="PTHR42681:SF1">
    <property type="entry name" value="MALONYL-COA-ACYL CARRIER PROTEIN TRANSACYLASE, MITOCHONDRIAL"/>
    <property type="match status" value="1"/>
</dbReference>
<dbReference type="InterPro" id="IPR001227">
    <property type="entry name" value="Ac_transferase_dom_sf"/>
</dbReference>
<dbReference type="SUPFAM" id="SSF52151">
    <property type="entry name" value="FabD/lysophospholipase-like"/>
    <property type="match status" value="1"/>
</dbReference>
<dbReference type="GO" id="GO:0016787">
    <property type="term" value="F:hydrolase activity"/>
    <property type="evidence" value="ECO:0007669"/>
    <property type="project" value="UniProtKB-KW"/>
</dbReference>
<evidence type="ECO:0000256" key="4">
    <source>
        <dbReference type="ARBA" id="ARBA00048462"/>
    </source>
</evidence>
<dbReference type="GO" id="GO:0006633">
    <property type="term" value="P:fatty acid biosynthetic process"/>
    <property type="evidence" value="ECO:0007669"/>
    <property type="project" value="TreeGrafter"/>
</dbReference>
<reference evidence="6 7" key="1">
    <citation type="submission" date="2018-06" db="EMBL/GenBank/DDBJ databases">
        <title>Comparative genomics reveals the genomic features of Rhizophagus irregularis, R. cerebriforme, R. diaphanum and Gigaspora rosea, and their symbiotic lifestyle signature.</title>
        <authorList>
            <person name="Morin E."/>
            <person name="San Clemente H."/>
            <person name="Chen E.C.H."/>
            <person name="De La Providencia I."/>
            <person name="Hainaut M."/>
            <person name="Kuo A."/>
            <person name="Kohler A."/>
            <person name="Murat C."/>
            <person name="Tang N."/>
            <person name="Roy S."/>
            <person name="Loubradou J."/>
            <person name="Henrissat B."/>
            <person name="Grigoriev I.V."/>
            <person name="Corradi N."/>
            <person name="Roux C."/>
            <person name="Martin F.M."/>
        </authorList>
    </citation>
    <scope>NUCLEOTIDE SEQUENCE [LARGE SCALE GENOMIC DNA]</scope>
    <source>
        <strain evidence="6 7">DAOM 194757</strain>
    </source>
</reference>
<dbReference type="InterPro" id="IPR014043">
    <property type="entry name" value="Acyl_transferase_dom"/>
</dbReference>
<accession>A0A397UG80</accession>
<dbReference type="OrthoDB" id="541883at2759"/>
<evidence type="ECO:0000259" key="5">
    <source>
        <dbReference type="SMART" id="SM00827"/>
    </source>
</evidence>
<gene>
    <name evidence="6" type="ORF">C2G38_366101</name>
</gene>
<keyword evidence="6" id="KW-0378">Hydrolase</keyword>
<protein>
    <recommendedName>
        <fullName evidence="1">[acyl-carrier-protein] S-malonyltransferase</fullName>
        <ecNumber evidence="1">2.3.1.39</ecNumber>
    </recommendedName>
</protein>
<comment type="caution">
    <text evidence="6">The sequence shown here is derived from an EMBL/GenBank/DDBJ whole genome shotgun (WGS) entry which is preliminary data.</text>
</comment>
<organism evidence="6 7">
    <name type="scientific">Gigaspora rosea</name>
    <dbReference type="NCBI Taxonomy" id="44941"/>
    <lineage>
        <taxon>Eukaryota</taxon>
        <taxon>Fungi</taxon>
        <taxon>Fungi incertae sedis</taxon>
        <taxon>Mucoromycota</taxon>
        <taxon>Glomeromycotina</taxon>
        <taxon>Glomeromycetes</taxon>
        <taxon>Diversisporales</taxon>
        <taxon>Gigasporaceae</taxon>
        <taxon>Gigaspora</taxon>
    </lineage>
</organism>
<dbReference type="GO" id="GO:0005739">
    <property type="term" value="C:mitochondrion"/>
    <property type="evidence" value="ECO:0007669"/>
    <property type="project" value="TreeGrafter"/>
</dbReference>
<dbReference type="InterPro" id="IPR050858">
    <property type="entry name" value="Mal-CoA-ACP_Trans/PKS_FabD"/>
</dbReference>
<dbReference type="Pfam" id="PF00698">
    <property type="entry name" value="Acyl_transf_1"/>
    <property type="match status" value="1"/>
</dbReference>
<keyword evidence="3" id="KW-0012">Acyltransferase</keyword>
<proteinExistence type="predicted"/>
<dbReference type="Proteomes" id="UP000266673">
    <property type="component" value="Unassembled WGS sequence"/>
</dbReference>
<keyword evidence="2 6" id="KW-0808">Transferase</keyword>
<dbReference type="Gene3D" id="3.30.70.250">
    <property type="entry name" value="Malonyl-CoA ACP transacylase, ACP-binding"/>
    <property type="match status" value="1"/>
</dbReference>
<dbReference type="PANTHER" id="PTHR42681">
    <property type="entry name" value="MALONYL-COA-ACYL CARRIER PROTEIN TRANSACYLASE, MITOCHONDRIAL"/>
    <property type="match status" value="1"/>
</dbReference>